<evidence type="ECO:0000256" key="1">
    <source>
        <dbReference type="SAM" id="SignalP"/>
    </source>
</evidence>
<proteinExistence type="predicted"/>
<sequence>MTFASPSLLALPFLLLASGTAMAEDSLMDAVRDSARILGAAQYCDAPEDMTDEYIARAEGGFARLAKDDFEKHMARIEFKNLSAAASAKAPSDGCDAFLSRFETMLKSPS</sequence>
<dbReference type="EMBL" id="CP116805">
    <property type="protein sequence ID" value="WCL55721.1"/>
    <property type="molecule type" value="Genomic_DNA"/>
</dbReference>
<organism evidence="2 3">
    <name type="scientific">Gimibacter soli</name>
    <dbReference type="NCBI Taxonomy" id="3024400"/>
    <lineage>
        <taxon>Bacteria</taxon>
        <taxon>Pseudomonadati</taxon>
        <taxon>Pseudomonadota</taxon>
        <taxon>Alphaproteobacteria</taxon>
        <taxon>Kordiimonadales</taxon>
        <taxon>Temperatibacteraceae</taxon>
        <taxon>Gimibacter</taxon>
    </lineage>
</organism>
<feature type="chain" id="PRO_5042191546" evidence="1">
    <location>
        <begin position="24"/>
        <end position="110"/>
    </location>
</feature>
<dbReference type="AlphaFoldDB" id="A0AAE9XSV2"/>
<reference evidence="2" key="1">
    <citation type="submission" date="2023-01" db="EMBL/GenBank/DDBJ databases">
        <title>The genome sequence of Kordiimonadaceae bacterium 6D33.</title>
        <authorList>
            <person name="Liu Y."/>
        </authorList>
    </citation>
    <scope>NUCLEOTIDE SEQUENCE</scope>
    <source>
        <strain evidence="2">6D33</strain>
    </source>
</reference>
<accession>A0AAE9XSV2</accession>
<protein>
    <submittedName>
        <fullName evidence="2">Uncharacterized protein</fullName>
    </submittedName>
</protein>
<gene>
    <name evidence="2" type="ORF">PH603_08125</name>
</gene>
<keyword evidence="1" id="KW-0732">Signal</keyword>
<evidence type="ECO:0000313" key="2">
    <source>
        <dbReference type="EMBL" id="WCL55721.1"/>
    </source>
</evidence>
<keyword evidence="3" id="KW-1185">Reference proteome</keyword>
<dbReference type="RefSeq" id="WP_289505578.1">
    <property type="nucleotide sequence ID" value="NZ_CP116805.1"/>
</dbReference>
<evidence type="ECO:0000313" key="3">
    <source>
        <dbReference type="Proteomes" id="UP001217500"/>
    </source>
</evidence>
<dbReference type="KEGG" id="gso:PH603_08125"/>
<dbReference type="Proteomes" id="UP001217500">
    <property type="component" value="Chromosome"/>
</dbReference>
<name>A0AAE9XSV2_9PROT</name>
<feature type="signal peptide" evidence="1">
    <location>
        <begin position="1"/>
        <end position="23"/>
    </location>
</feature>